<keyword evidence="3" id="KW-0010">Activator</keyword>
<dbReference type="SMART" id="SM00422">
    <property type="entry name" value="HTH_MERR"/>
    <property type="match status" value="1"/>
</dbReference>
<dbReference type="EMBL" id="CP001682">
    <property type="protein sequence ID" value="ACU94157.1"/>
    <property type="molecule type" value="Genomic_DNA"/>
</dbReference>
<protein>
    <submittedName>
        <fullName evidence="7">Predicted transcriptional regulator</fullName>
    </submittedName>
</protein>
<keyword evidence="5" id="KW-0175">Coiled coil</keyword>
<dbReference type="InterPro" id="IPR009061">
    <property type="entry name" value="DNA-bd_dom_put_sf"/>
</dbReference>
<dbReference type="STRING" id="469378.Ccur_04340"/>
<dbReference type="SUPFAM" id="SSF46955">
    <property type="entry name" value="Putative DNA-binding domain"/>
    <property type="match status" value="1"/>
</dbReference>
<evidence type="ECO:0000256" key="5">
    <source>
        <dbReference type="SAM" id="Coils"/>
    </source>
</evidence>
<keyword evidence="1" id="KW-0805">Transcription regulation</keyword>
<evidence type="ECO:0000256" key="4">
    <source>
        <dbReference type="ARBA" id="ARBA00023163"/>
    </source>
</evidence>
<dbReference type="OrthoDB" id="9809391at2"/>
<proteinExistence type="predicted"/>
<dbReference type="CDD" id="cd01106">
    <property type="entry name" value="HTH_TipAL-Mta"/>
    <property type="match status" value="1"/>
</dbReference>
<keyword evidence="4" id="KW-0804">Transcription</keyword>
<dbReference type="Gene3D" id="1.10.490.50">
    <property type="entry name" value="Antibiotic binding domain of TipA-like multidrug resistance regulators"/>
    <property type="match status" value="1"/>
</dbReference>
<dbReference type="InterPro" id="IPR012925">
    <property type="entry name" value="TipAS_dom"/>
</dbReference>
<dbReference type="GO" id="GO:0003677">
    <property type="term" value="F:DNA binding"/>
    <property type="evidence" value="ECO:0007669"/>
    <property type="project" value="UniProtKB-KW"/>
</dbReference>
<feature type="domain" description="HTH merR-type" evidence="6">
    <location>
        <begin position="1"/>
        <end position="70"/>
    </location>
</feature>
<gene>
    <name evidence="7" type="ordered locus">Ccur_04340</name>
</gene>
<dbReference type="SUPFAM" id="SSF89082">
    <property type="entry name" value="Antibiotic binding domain of TipA-like multidrug resistance regulators"/>
    <property type="match status" value="1"/>
</dbReference>
<dbReference type="PANTHER" id="PTHR30204:SF90">
    <property type="entry name" value="HTH-TYPE TRANSCRIPTIONAL ACTIVATOR MTA"/>
    <property type="match status" value="1"/>
</dbReference>
<accession>C7MML7</accession>
<dbReference type="PANTHER" id="PTHR30204">
    <property type="entry name" value="REDOX-CYCLING DRUG-SENSING TRANSCRIPTIONAL ACTIVATOR SOXR"/>
    <property type="match status" value="1"/>
</dbReference>
<evidence type="ECO:0000256" key="1">
    <source>
        <dbReference type="ARBA" id="ARBA00023015"/>
    </source>
</evidence>
<dbReference type="GO" id="GO:0003700">
    <property type="term" value="F:DNA-binding transcription factor activity"/>
    <property type="evidence" value="ECO:0007669"/>
    <property type="project" value="InterPro"/>
</dbReference>
<dbReference type="eggNOG" id="COG0789">
    <property type="taxonomic scope" value="Bacteria"/>
</dbReference>
<dbReference type="InterPro" id="IPR036244">
    <property type="entry name" value="TipA-like_antibiotic-bd"/>
</dbReference>
<dbReference type="Pfam" id="PF07739">
    <property type="entry name" value="TipAS"/>
    <property type="match status" value="1"/>
</dbReference>
<dbReference type="AlphaFoldDB" id="C7MML7"/>
<dbReference type="HOGENOM" id="CLU_060077_0_6_11"/>
<dbReference type="RefSeq" id="WP_012802845.1">
    <property type="nucleotide sequence ID" value="NC_013170.1"/>
</dbReference>
<evidence type="ECO:0000259" key="6">
    <source>
        <dbReference type="PROSITE" id="PS50937"/>
    </source>
</evidence>
<dbReference type="Proteomes" id="UP000000954">
    <property type="component" value="Chromosome"/>
</dbReference>
<evidence type="ECO:0000313" key="7">
    <source>
        <dbReference type="EMBL" id="ACU94157.1"/>
    </source>
</evidence>
<dbReference type="KEGG" id="ccu:Ccur_04340"/>
<dbReference type="InterPro" id="IPR047057">
    <property type="entry name" value="MerR_fam"/>
</dbReference>
<sequence>MGYSIKEVADIAKVSVRTLHHYDHIGLLSPRKLANGYRSYDDTDLKILQSILFYKYLGFSLKEIARLIQDDRGRVAALERQLHLLEQEQQRMEELVQTLKRSIEEEKGELIMTAKEKFKGLTWSDSKEYENEARELYGNNIIDAAIARQKGNEDVMTEAFNEVFFAFAHNCEEGIAPDAAENIAIAQRLLDALRTYSFDCTLEVFGHIGKGYVADPRFKANIDKFGEGTAQYASDAIAAYVKVSA</sequence>
<dbReference type="Gene3D" id="1.10.1660.10">
    <property type="match status" value="1"/>
</dbReference>
<evidence type="ECO:0000256" key="2">
    <source>
        <dbReference type="ARBA" id="ARBA00023125"/>
    </source>
</evidence>
<organism evidence="7 8">
    <name type="scientific">Cryptobacterium curtum (strain ATCC 700683 / DSM 15641 / CCUG 43107 / 12-3)</name>
    <dbReference type="NCBI Taxonomy" id="469378"/>
    <lineage>
        <taxon>Bacteria</taxon>
        <taxon>Bacillati</taxon>
        <taxon>Actinomycetota</taxon>
        <taxon>Coriobacteriia</taxon>
        <taxon>Eggerthellales</taxon>
        <taxon>Eggerthellaceae</taxon>
        <taxon>Cryptobacterium</taxon>
    </lineage>
</organism>
<reference evidence="7 8" key="1">
    <citation type="journal article" date="2009" name="Stand. Genomic Sci.">
        <title>Complete genome sequence of Cryptobacterium curtum type strain (12-3).</title>
        <authorList>
            <person name="Mavrommatis K."/>
            <person name="Pukall R."/>
            <person name="Rohde C."/>
            <person name="Chen F."/>
            <person name="Sims D."/>
            <person name="Brettin T."/>
            <person name="Kuske C."/>
            <person name="Detter J.C."/>
            <person name="Han C."/>
            <person name="Lapidus A."/>
            <person name="Copeland A."/>
            <person name="Glavina Del Rio T."/>
            <person name="Nolan M."/>
            <person name="Lucas S."/>
            <person name="Tice H."/>
            <person name="Cheng J.F."/>
            <person name="Bruce D."/>
            <person name="Goodwin L."/>
            <person name="Pitluck S."/>
            <person name="Ovchinnikova G."/>
            <person name="Pati A."/>
            <person name="Ivanova N."/>
            <person name="Chen A."/>
            <person name="Palaniappan K."/>
            <person name="Chain P."/>
            <person name="D'haeseleer P."/>
            <person name="Goker M."/>
            <person name="Bristow J."/>
            <person name="Eisen J.A."/>
            <person name="Markowitz V."/>
            <person name="Hugenholtz P."/>
            <person name="Rohde M."/>
            <person name="Klenk H.P."/>
            <person name="Kyrpides N.C."/>
        </authorList>
    </citation>
    <scope>NUCLEOTIDE SEQUENCE [LARGE SCALE GENOMIC DNA]</scope>
    <source>
        <strain evidence="8">ATCC 700683 / DSM 15641 / 12-3</strain>
    </source>
</reference>
<name>C7MML7_CRYCD</name>
<keyword evidence="8" id="KW-1185">Reference proteome</keyword>
<evidence type="ECO:0000313" key="8">
    <source>
        <dbReference type="Proteomes" id="UP000000954"/>
    </source>
</evidence>
<feature type="coiled-coil region" evidence="5">
    <location>
        <begin position="61"/>
        <end position="109"/>
    </location>
</feature>
<dbReference type="InterPro" id="IPR000551">
    <property type="entry name" value="MerR-type_HTH_dom"/>
</dbReference>
<evidence type="ECO:0000256" key="3">
    <source>
        <dbReference type="ARBA" id="ARBA00023159"/>
    </source>
</evidence>
<keyword evidence="2" id="KW-0238">DNA-binding</keyword>
<dbReference type="Pfam" id="PF13411">
    <property type="entry name" value="MerR_1"/>
    <property type="match status" value="1"/>
</dbReference>
<dbReference type="PROSITE" id="PS50937">
    <property type="entry name" value="HTH_MERR_2"/>
    <property type="match status" value="1"/>
</dbReference>